<name>A0ABR7G2D5_9FIRM</name>
<dbReference type="InterPro" id="IPR003494">
    <property type="entry name" value="SHS2_FtsA"/>
</dbReference>
<feature type="domain" description="SHS2" evidence="2">
    <location>
        <begin position="12"/>
        <end position="207"/>
    </location>
</feature>
<dbReference type="GO" id="GO:0051301">
    <property type="term" value="P:cell division"/>
    <property type="evidence" value="ECO:0007669"/>
    <property type="project" value="UniProtKB-KW"/>
</dbReference>
<dbReference type="InterPro" id="IPR043129">
    <property type="entry name" value="ATPase_NBD"/>
</dbReference>
<dbReference type="EMBL" id="JACOPD010000005">
    <property type="protein sequence ID" value="MBC5680946.1"/>
    <property type="molecule type" value="Genomic_DNA"/>
</dbReference>
<dbReference type="RefSeq" id="WP_186836875.1">
    <property type="nucleotide sequence ID" value="NZ_JACOPD010000005.1"/>
</dbReference>
<accession>A0ABR7G2D5</accession>
<keyword evidence="3" id="KW-0131">Cell cycle</keyword>
<dbReference type="SMART" id="SM00842">
    <property type="entry name" value="FtsA"/>
    <property type="match status" value="1"/>
</dbReference>
<dbReference type="Pfam" id="PF14450">
    <property type="entry name" value="FtsA"/>
    <property type="match status" value="1"/>
</dbReference>
<dbReference type="CDD" id="cd24004">
    <property type="entry name" value="ASKHA_NBD_PilM-like"/>
    <property type="match status" value="1"/>
</dbReference>
<evidence type="ECO:0000259" key="2">
    <source>
        <dbReference type="SMART" id="SM00842"/>
    </source>
</evidence>
<sequence>MTDLKAIKDDLVFGLDIGTRSIVGVVGYLSHQVFHVVAMAEEKHATRAMLDGQIHDIYKVGDTIRRVKNSLERQIGFALTDVCIAAAGRVLKTVNASAEYAFENETRVTQEHIYSLNLLAVEKAHAQVNENSTDIHYYCVGNTPVNYKLNSFDISNLEGHKAEKIGVELIATFLPEEVVDGLYQAVEYAGLHVASLTLEPIAAMNVAIPEQYRLLNIGLIDVGAGTSDICLTKDGSIIAYGMIPLAGDEITEVIAKTYLVDFNTAEQIKVEASDKKEGIVEFKDIMGLTQKIPAEQILKDSESVIDKMADAAAQKIIELNGNRPVNAVFVVGGGGKMASYTQKVAEHLGIMAERVAVRGEEVLGSISFDIDGFKKDSLYVTPIGICTNYYTQKNSFMFVTVNGERIKMYDNNRLTVVDAVMQVGFPNEKLFPQRGGQLEFTVNGKTRLIRGEAGDGAVIMINGKNANLNTKIEQNDIIEVKESTAGAKASTTIGQLDEFKATVSFIVDDKKVNCPRFAYVNGELKSEFYEINNGDNISMADFYTVEQLFTFLDMDMSNLNIYVNNEPAQNDTKVYENFSVKTHGLSDYTVSSGFDDETYSEAEDIQENAEYAENTEHTEYAKSHEDKAAKAGANTEGNTVQEEVKQSDDVVKDIFVLINHQPVKLSGKKKYVLVDIFDFYDFDLSKPQGSDVVLKLNGQKADYLAPLKDGDLIDLYWEG</sequence>
<keyword evidence="3" id="KW-0132">Cell division</keyword>
<dbReference type="SUPFAM" id="SSF53067">
    <property type="entry name" value="Actin-like ATPase domain"/>
    <property type="match status" value="2"/>
</dbReference>
<organism evidence="3 4">
    <name type="scientific">Lachnospira hominis</name>
    <name type="common">ex Liu et al. 2021</name>
    <dbReference type="NCBI Taxonomy" id="2763051"/>
    <lineage>
        <taxon>Bacteria</taxon>
        <taxon>Bacillati</taxon>
        <taxon>Bacillota</taxon>
        <taxon>Clostridia</taxon>
        <taxon>Lachnospirales</taxon>
        <taxon>Lachnospiraceae</taxon>
        <taxon>Lachnospira</taxon>
    </lineage>
</organism>
<evidence type="ECO:0000313" key="4">
    <source>
        <dbReference type="Proteomes" id="UP000628463"/>
    </source>
</evidence>
<dbReference type="PANTHER" id="PTHR32432">
    <property type="entry name" value="CELL DIVISION PROTEIN FTSA-RELATED"/>
    <property type="match status" value="1"/>
</dbReference>
<feature type="region of interest" description="Disordered" evidence="1">
    <location>
        <begin position="620"/>
        <end position="643"/>
    </location>
</feature>
<feature type="compositionally biased region" description="Basic and acidic residues" evidence="1">
    <location>
        <begin position="620"/>
        <end position="629"/>
    </location>
</feature>
<dbReference type="PANTHER" id="PTHR32432:SF3">
    <property type="entry name" value="ETHANOLAMINE UTILIZATION PROTEIN EUTJ"/>
    <property type="match status" value="1"/>
</dbReference>
<comment type="caution">
    <text evidence="3">The sequence shown here is derived from an EMBL/GenBank/DDBJ whole genome shotgun (WGS) entry which is preliminary data.</text>
</comment>
<keyword evidence="4" id="KW-1185">Reference proteome</keyword>
<dbReference type="Gene3D" id="3.30.420.40">
    <property type="match status" value="3"/>
</dbReference>
<reference evidence="3 4" key="1">
    <citation type="submission" date="2020-08" db="EMBL/GenBank/DDBJ databases">
        <title>Genome public.</title>
        <authorList>
            <person name="Liu C."/>
            <person name="Sun Q."/>
        </authorList>
    </citation>
    <scope>NUCLEOTIDE SEQUENCE [LARGE SCALE GENOMIC DNA]</scope>
    <source>
        <strain evidence="3 4">NSJ-43</strain>
    </source>
</reference>
<protein>
    <submittedName>
        <fullName evidence="3">Cell division protein FtsA</fullName>
    </submittedName>
</protein>
<gene>
    <name evidence="3" type="ORF">H8S01_08240</name>
</gene>
<dbReference type="Proteomes" id="UP000628463">
    <property type="component" value="Unassembled WGS sequence"/>
</dbReference>
<evidence type="ECO:0000313" key="3">
    <source>
        <dbReference type="EMBL" id="MBC5680946.1"/>
    </source>
</evidence>
<evidence type="ECO:0000256" key="1">
    <source>
        <dbReference type="SAM" id="MobiDB-lite"/>
    </source>
</evidence>
<dbReference type="InterPro" id="IPR050696">
    <property type="entry name" value="FtsA/MreB"/>
</dbReference>
<proteinExistence type="predicted"/>
<dbReference type="Gene3D" id="3.30.1490.300">
    <property type="match status" value="1"/>
</dbReference>